<evidence type="ECO:0000313" key="9">
    <source>
        <dbReference type="EMBL" id="ART64457.1"/>
    </source>
</evidence>
<dbReference type="GO" id="GO:0005886">
    <property type="term" value="C:plasma membrane"/>
    <property type="evidence" value="ECO:0007669"/>
    <property type="project" value="TreeGrafter"/>
</dbReference>
<feature type="domain" description="Multidrug resistance protein MdtA-like C-terminal permuted SH3" evidence="8">
    <location>
        <begin position="309"/>
        <end position="367"/>
    </location>
</feature>
<evidence type="ECO:0000256" key="4">
    <source>
        <dbReference type="SAM" id="MobiDB-lite"/>
    </source>
</evidence>
<name>A0A240USH6_9GAMM</name>
<reference evidence="9 10" key="1">
    <citation type="submission" date="2017-05" db="EMBL/GenBank/DDBJ databases">
        <authorList>
            <person name="Song R."/>
            <person name="Chenine A.L."/>
            <person name="Ruprecht R.M."/>
        </authorList>
    </citation>
    <scope>NUCLEOTIDE SEQUENCE [LARGE SCALE GENOMIC DNA]</scope>
    <source>
        <strain evidence="9">SW32</strain>
    </source>
</reference>
<dbReference type="GO" id="GO:0046677">
    <property type="term" value="P:response to antibiotic"/>
    <property type="evidence" value="ECO:0007669"/>
    <property type="project" value="TreeGrafter"/>
</dbReference>
<evidence type="ECO:0000259" key="7">
    <source>
        <dbReference type="Pfam" id="PF25944"/>
    </source>
</evidence>
<comment type="similarity">
    <text evidence="2">Belongs to the membrane fusion protein (MFP) (TC 8.A.1) family.</text>
</comment>
<dbReference type="Pfam" id="PF25876">
    <property type="entry name" value="HH_MFP_RND"/>
    <property type="match status" value="1"/>
</dbReference>
<dbReference type="Gene3D" id="2.40.30.170">
    <property type="match status" value="1"/>
</dbReference>
<feature type="domain" description="Multidrug resistance protein MdtA-like beta-barrel" evidence="7">
    <location>
        <begin position="214"/>
        <end position="302"/>
    </location>
</feature>
<evidence type="ECO:0000256" key="1">
    <source>
        <dbReference type="ARBA" id="ARBA00004519"/>
    </source>
</evidence>
<evidence type="ECO:0000313" key="10">
    <source>
        <dbReference type="Proteomes" id="UP000194457"/>
    </source>
</evidence>
<dbReference type="InterPro" id="IPR058624">
    <property type="entry name" value="MdtA-like_HH"/>
</dbReference>
<feature type="coiled-coil region" evidence="3">
    <location>
        <begin position="110"/>
        <end position="137"/>
    </location>
</feature>
<dbReference type="EMBL" id="CP021358">
    <property type="protein sequence ID" value="ART64457.1"/>
    <property type="molecule type" value="Genomic_DNA"/>
</dbReference>
<dbReference type="AlphaFoldDB" id="A0A240USH6"/>
<feature type="domain" description="Multidrug resistance protein MdtA-like barrel-sandwich hybrid" evidence="6">
    <location>
        <begin position="70"/>
        <end position="204"/>
    </location>
</feature>
<keyword evidence="10" id="KW-1185">Reference proteome</keyword>
<evidence type="ECO:0000256" key="3">
    <source>
        <dbReference type="SAM" id="Coils"/>
    </source>
</evidence>
<accession>A0A240USH6</accession>
<dbReference type="OrthoDB" id="9800613at2"/>
<dbReference type="InterPro" id="IPR006143">
    <property type="entry name" value="RND_pump_MFP"/>
</dbReference>
<dbReference type="Gene3D" id="2.40.420.20">
    <property type="match status" value="1"/>
</dbReference>
<proteinExistence type="inferred from homology"/>
<dbReference type="PANTHER" id="PTHR30158">
    <property type="entry name" value="ACRA/E-RELATED COMPONENT OF DRUG EFFLUX TRANSPORTER"/>
    <property type="match status" value="1"/>
</dbReference>
<gene>
    <name evidence="9" type="ORF">B9H00_16485</name>
</gene>
<sequence length="427" mass="46460">MNQNLARRIQGWGLVGVISLLLTACGGSEESQSSGQQQEKPPREAQVQTLDPFDLEMNKTYPAMVRSDQSVNIVARVDGYLESQHYKPGDVVEKGDLLFTIEKAPYKAAVEQSRADLQSARANYNEAQRDYERYQRLYQNGSISQQQRDQALNKRETTKAAVAQANAALDSAQINLNYTDVTAPVSGQVSLNEVNVGNYVPMQTELAEVTPVDPLEVRFSLPQEDAFALRRQRQMENAPGVNVALDFPYAGDSGTTDTTLKGDLDFLGSRVDESTSTVQARAIFANPQGLFLPGQFVRVQLENLMRFHVLAVPEVAVTEGLKGPQVYVLDDDNKVQSRFITMGEQSRGWVIVSEGLKPGERVVVSAIGSLSAGDRVDPQPFDGNTDETPGDPSGKDANGASKTPGQGTSVSGESQQTTADERSNNQG</sequence>
<dbReference type="InterPro" id="IPR058627">
    <property type="entry name" value="MdtA-like_C"/>
</dbReference>
<comment type="subcellular location">
    <subcellularLocation>
        <location evidence="1">Cell inner membrane</location>
        <topology evidence="1">Lipid-anchor</topology>
    </subcellularLocation>
</comment>
<dbReference type="Gene3D" id="2.40.50.100">
    <property type="match status" value="1"/>
</dbReference>
<keyword evidence="3" id="KW-0175">Coiled coil</keyword>
<dbReference type="SUPFAM" id="SSF111369">
    <property type="entry name" value="HlyD-like secretion proteins"/>
    <property type="match status" value="1"/>
</dbReference>
<dbReference type="Proteomes" id="UP000194457">
    <property type="component" value="Chromosome"/>
</dbReference>
<dbReference type="Pfam" id="PF25917">
    <property type="entry name" value="BSH_RND"/>
    <property type="match status" value="1"/>
</dbReference>
<dbReference type="Pfam" id="PF25944">
    <property type="entry name" value="Beta-barrel_RND"/>
    <property type="match status" value="1"/>
</dbReference>
<dbReference type="NCBIfam" id="TIGR01730">
    <property type="entry name" value="RND_mfp"/>
    <property type="match status" value="1"/>
</dbReference>
<dbReference type="KEGG" id="kma:B9H00_16485"/>
<dbReference type="InterPro" id="IPR058625">
    <property type="entry name" value="MdtA-like_BSH"/>
</dbReference>
<dbReference type="Gene3D" id="1.10.287.470">
    <property type="entry name" value="Helix hairpin bin"/>
    <property type="match status" value="1"/>
</dbReference>
<evidence type="ECO:0000259" key="5">
    <source>
        <dbReference type="Pfam" id="PF25876"/>
    </source>
</evidence>
<dbReference type="PROSITE" id="PS51257">
    <property type="entry name" value="PROKAR_LIPOPROTEIN"/>
    <property type="match status" value="1"/>
</dbReference>
<dbReference type="Pfam" id="PF25967">
    <property type="entry name" value="RND-MFP_C"/>
    <property type="match status" value="1"/>
</dbReference>
<organism evidence="9 10">
    <name type="scientific">Kushneria marisflavi</name>
    <dbReference type="NCBI Taxonomy" id="157779"/>
    <lineage>
        <taxon>Bacteria</taxon>
        <taxon>Pseudomonadati</taxon>
        <taxon>Pseudomonadota</taxon>
        <taxon>Gammaproteobacteria</taxon>
        <taxon>Oceanospirillales</taxon>
        <taxon>Halomonadaceae</taxon>
        <taxon>Kushneria</taxon>
    </lineage>
</organism>
<feature type="region of interest" description="Disordered" evidence="4">
    <location>
        <begin position="373"/>
        <end position="427"/>
    </location>
</feature>
<evidence type="ECO:0000259" key="8">
    <source>
        <dbReference type="Pfam" id="PF25967"/>
    </source>
</evidence>
<dbReference type="RefSeq" id="WP_086901575.1">
    <property type="nucleotide sequence ID" value="NZ_CP021358.1"/>
</dbReference>
<dbReference type="GO" id="GO:0022857">
    <property type="term" value="F:transmembrane transporter activity"/>
    <property type="evidence" value="ECO:0007669"/>
    <property type="project" value="InterPro"/>
</dbReference>
<feature type="domain" description="Multidrug resistance protein MdtA-like alpha-helical hairpin" evidence="5">
    <location>
        <begin position="111"/>
        <end position="179"/>
    </location>
</feature>
<evidence type="ECO:0000259" key="6">
    <source>
        <dbReference type="Pfam" id="PF25917"/>
    </source>
</evidence>
<evidence type="ECO:0000256" key="2">
    <source>
        <dbReference type="ARBA" id="ARBA00009477"/>
    </source>
</evidence>
<feature type="compositionally biased region" description="Polar residues" evidence="4">
    <location>
        <begin position="400"/>
        <end position="418"/>
    </location>
</feature>
<dbReference type="GO" id="GO:0030313">
    <property type="term" value="C:cell envelope"/>
    <property type="evidence" value="ECO:0007669"/>
    <property type="project" value="UniProtKB-SubCell"/>
</dbReference>
<dbReference type="InterPro" id="IPR058626">
    <property type="entry name" value="MdtA-like_b-barrel"/>
</dbReference>
<protein>
    <submittedName>
        <fullName evidence="9">Efflux transporter periplasmic adaptor subunit</fullName>
    </submittedName>
</protein>